<sequence>MSRRGPISSKVTKRTRMFIEGLNMSLKAAPDTYSVVHAKKYGFAVRIADEDFKMNFFKFYIRQFLTDATRTNRVVNGT</sequence>
<evidence type="ECO:0000313" key="1">
    <source>
        <dbReference type="EMBL" id="QQP36828.1"/>
    </source>
</evidence>
<dbReference type="Proteomes" id="UP000595437">
    <property type="component" value="Chromosome 16"/>
</dbReference>
<proteinExistence type="predicted"/>
<dbReference type="EMBL" id="CP045905">
    <property type="protein sequence ID" value="QQP36828.1"/>
    <property type="molecule type" value="Genomic_DNA"/>
</dbReference>
<accession>A0A7T8GS79</accession>
<name>A0A7T8GS79_CALRO</name>
<dbReference type="AlphaFoldDB" id="A0A7T8GS79"/>
<reference evidence="2" key="1">
    <citation type="submission" date="2021-01" db="EMBL/GenBank/DDBJ databases">
        <title>Caligus Genome Assembly.</title>
        <authorList>
            <person name="Gallardo-Escarate C."/>
        </authorList>
    </citation>
    <scope>NUCLEOTIDE SEQUENCE [LARGE SCALE GENOMIC DNA]</scope>
</reference>
<keyword evidence="2" id="KW-1185">Reference proteome</keyword>
<organism evidence="1 2">
    <name type="scientific">Caligus rogercresseyi</name>
    <name type="common">Sea louse</name>
    <dbReference type="NCBI Taxonomy" id="217165"/>
    <lineage>
        <taxon>Eukaryota</taxon>
        <taxon>Metazoa</taxon>
        <taxon>Ecdysozoa</taxon>
        <taxon>Arthropoda</taxon>
        <taxon>Crustacea</taxon>
        <taxon>Multicrustacea</taxon>
        <taxon>Hexanauplia</taxon>
        <taxon>Copepoda</taxon>
        <taxon>Siphonostomatoida</taxon>
        <taxon>Caligidae</taxon>
        <taxon>Caligus</taxon>
    </lineage>
</organism>
<evidence type="ECO:0000313" key="2">
    <source>
        <dbReference type="Proteomes" id="UP000595437"/>
    </source>
</evidence>
<protein>
    <submittedName>
        <fullName evidence="1">Uncharacterized protein</fullName>
    </submittedName>
</protein>
<gene>
    <name evidence="1" type="ORF">FKW44_022037</name>
</gene>